<dbReference type="InterPro" id="IPR005856">
    <property type="entry name" value="Cys_synth"/>
</dbReference>
<organism evidence="11 12">
    <name type="scientific">Haloplanus vescus</name>
    <dbReference type="NCBI Taxonomy" id="555874"/>
    <lineage>
        <taxon>Archaea</taxon>
        <taxon>Methanobacteriati</taxon>
        <taxon>Methanobacteriota</taxon>
        <taxon>Stenosarchaea group</taxon>
        <taxon>Halobacteria</taxon>
        <taxon>Halobacteriales</taxon>
        <taxon>Haloferacaceae</taxon>
        <taxon>Haloplanus</taxon>
    </lineage>
</organism>
<dbReference type="InterPro" id="IPR005859">
    <property type="entry name" value="CysK"/>
</dbReference>
<dbReference type="AlphaFoldDB" id="A0A1H3W8A7"/>
<proteinExistence type="inferred from homology"/>
<dbReference type="Gene3D" id="3.40.50.1100">
    <property type="match status" value="2"/>
</dbReference>
<keyword evidence="8" id="KW-0198">Cysteine biosynthesis</keyword>
<name>A0A1H3W8A7_9EURY</name>
<sequence length="302" mass="31637">MHVAADSTELIGQTPLVRLSSVAENVVGKLESFNPNQSVKDRVGVALIERAREEGHLDSDTTIIEPTSGNTGIGLAFTAAAKGNDVILTMPESMSEERRQLLGAFGAEIVLTPADAGMDGAIERAQSLADEMDNTFVPQQFANGANPWIHRQTTGPEIWEDTDGEVDIVVAGVGTGGTITGVSEYIKEEQGKDGLQSVAVEPAESAVLSGEDAGSHGIQGIGAGFVPDVLRQELLDDVVTVTRDDAVDMARHLATEEGILVGMSGGAAVDAAAQVADRVSSEELIVVILPDTGERYLSTDLF</sequence>
<evidence type="ECO:0000256" key="8">
    <source>
        <dbReference type="ARBA" id="ARBA00023192"/>
    </source>
</evidence>
<dbReference type="EC" id="2.5.1.47" evidence="4"/>
<reference evidence="11 12" key="1">
    <citation type="submission" date="2016-10" db="EMBL/GenBank/DDBJ databases">
        <authorList>
            <person name="de Groot N.N."/>
        </authorList>
    </citation>
    <scope>NUCLEOTIDE SEQUENCE [LARGE SCALE GENOMIC DNA]</scope>
    <source>
        <strain evidence="11 12">CGMCC 1.8712</strain>
    </source>
</reference>
<evidence type="ECO:0000256" key="3">
    <source>
        <dbReference type="ARBA" id="ARBA00007103"/>
    </source>
</evidence>
<dbReference type="GO" id="GO:0005737">
    <property type="term" value="C:cytoplasm"/>
    <property type="evidence" value="ECO:0007669"/>
    <property type="project" value="UniProtKB-ARBA"/>
</dbReference>
<evidence type="ECO:0000256" key="6">
    <source>
        <dbReference type="ARBA" id="ARBA00022679"/>
    </source>
</evidence>
<evidence type="ECO:0000313" key="12">
    <source>
        <dbReference type="Proteomes" id="UP000236755"/>
    </source>
</evidence>
<dbReference type="InterPro" id="IPR036052">
    <property type="entry name" value="TrpB-like_PALP_sf"/>
</dbReference>
<dbReference type="GO" id="GO:0006535">
    <property type="term" value="P:cysteine biosynthetic process from serine"/>
    <property type="evidence" value="ECO:0007669"/>
    <property type="project" value="InterPro"/>
</dbReference>
<dbReference type="SUPFAM" id="SSF53686">
    <property type="entry name" value="Tryptophan synthase beta subunit-like PLP-dependent enzymes"/>
    <property type="match status" value="1"/>
</dbReference>
<dbReference type="FunFam" id="3.40.50.1100:FF:000067">
    <property type="entry name" value="Cysteine synthase"/>
    <property type="match status" value="1"/>
</dbReference>
<keyword evidence="5" id="KW-0028">Amino-acid biosynthesis</keyword>
<comment type="cofactor">
    <cofactor evidence="1">
        <name>pyridoxal 5'-phosphate</name>
        <dbReference type="ChEBI" id="CHEBI:597326"/>
    </cofactor>
</comment>
<evidence type="ECO:0000256" key="1">
    <source>
        <dbReference type="ARBA" id="ARBA00001933"/>
    </source>
</evidence>
<keyword evidence="12" id="KW-1185">Reference proteome</keyword>
<dbReference type="PANTHER" id="PTHR10314">
    <property type="entry name" value="CYSTATHIONINE BETA-SYNTHASE"/>
    <property type="match status" value="1"/>
</dbReference>
<dbReference type="OrthoDB" id="10138at2157"/>
<comment type="catalytic activity">
    <reaction evidence="9">
        <text>O-acetyl-L-serine + hydrogen sulfide = L-cysteine + acetate</text>
        <dbReference type="Rhea" id="RHEA:14829"/>
        <dbReference type="ChEBI" id="CHEBI:29919"/>
        <dbReference type="ChEBI" id="CHEBI:30089"/>
        <dbReference type="ChEBI" id="CHEBI:35235"/>
        <dbReference type="ChEBI" id="CHEBI:58340"/>
        <dbReference type="EC" id="2.5.1.47"/>
    </reaction>
</comment>
<dbReference type="EMBL" id="FNQT01000001">
    <property type="protein sequence ID" value="SDZ83369.1"/>
    <property type="molecule type" value="Genomic_DNA"/>
</dbReference>
<comment type="similarity">
    <text evidence="3">Belongs to the cysteine synthase/cystathionine beta-synthase family.</text>
</comment>
<dbReference type="NCBIfam" id="TIGR01136">
    <property type="entry name" value="cysKM"/>
    <property type="match status" value="1"/>
</dbReference>
<gene>
    <name evidence="11" type="ORF">SAMN04488065_0652</name>
</gene>
<feature type="domain" description="Tryptophan synthase beta chain-like PALP" evidence="10">
    <location>
        <begin position="9"/>
        <end position="291"/>
    </location>
</feature>
<comment type="pathway">
    <text evidence="2">Amino-acid biosynthesis; L-cysteine biosynthesis; L-cysteine from L-serine: step 2/2.</text>
</comment>
<evidence type="ECO:0000313" key="11">
    <source>
        <dbReference type="EMBL" id="SDZ83369.1"/>
    </source>
</evidence>
<dbReference type="RefSeq" id="WP_092631355.1">
    <property type="nucleotide sequence ID" value="NZ_FNQT01000001.1"/>
</dbReference>
<dbReference type="NCBIfam" id="TIGR01139">
    <property type="entry name" value="cysK"/>
    <property type="match status" value="1"/>
</dbReference>
<dbReference type="CDD" id="cd01561">
    <property type="entry name" value="CBS_like"/>
    <property type="match status" value="1"/>
</dbReference>
<dbReference type="GO" id="GO:0004124">
    <property type="term" value="F:cysteine synthase activity"/>
    <property type="evidence" value="ECO:0007669"/>
    <property type="project" value="UniProtKB-EC"/>
</dbReference>
<protein>
    <recommendedName>
        <fullName evidence="4">cysteine synthase</fullName>
        <ecNumber evidence="4">2.5.1.47</ecNumber>
    </recommendedName>
</protein>
<dbReference type="STRING" id="555874.SAMN04488065_0652"/>
<dbReference type="Pfam" id="PF00291">
    <property type="entry name" value="PALP"/>
    <property type="match status" value="1"/>
</dbReference>
<evidence type="ECO:0000256" key="7">
    <source>
        <dbReference type="ARBA" id="ARBA00022898"/>
    </source>
</evidence>
<keyword evidence="6" id="KW-0808">Transferase</keyword>
<evidence type="ECO:0000259" key="10">
    <source>
        <dbReference type="Pfam" id="PF00291"/>
    </source>
</evidence>
<dbReference type="InterPro" id="IPR001926">
    <property type="entry name" value="TrpB-like_PALP"/>
</dbReference>
<accession>A0A1H3W8A7</accession>
<evidence type="ECO:0000256" key="2">
    <source>
        <dbReference type="ARBA" id="ARBA00004962"/>
    </source>
</evidence>
<evidence type="ECO:0000256" key="5">
    <source>
        <dbReference type="ARBA" id="ARBA00022605"/>
    </source>
</evidence>
<dbReference type="Proteomes" id="UP000236755">
    <property type="component" value="Unassembled WGS sequence"/>
</dbReference>
<evidence type="ECO:0000256" key="4">
    <source>
        <dbReference type="ARBA" id="ARBA00012681"/>
    </source>
</evidence>
<keyword evidence="7" id="KW-0663">Pyridoxal phosphate</keyword>
<dbReference type="InterPro" id="IPR050214">
    <property type="entry name" value="Cys_Synth/Cystath_Beta-Synth"/>
</dbReference>
<evidence type="ECO:0000256" key="9">
    <source>
        <dbReference type="ARBA" id="ARBA00047931"/>
    </source>
</evidence>